<reference evidence="1 2" key="1">
    <citation type="submission" date="2018-08" db="EMBL/GenBank/DDBJ databases">
        <title>A genome reference for cultivated species of the human gut microbiota.</title>
        <authorList>
            <person name="Zou Y."/>
            <person name="Xue W."/>
            <person name="Luo G."/>
        </authorList>
    </citation>
    <scope>NUCLEOTIDE SEQUENCE [LARGE SCALE GENOMIC DNA]</scope>
    <source>
        <strain evidence="1 2">OM05-11AA</strain>
    </source>
</reference>
<proteinExistence type="predicted"/>
<dbReference type="NCBIfam" id="TIGR04149">
    <property type="entry name" value="GG_sam_targ_CFB"/>
    <property type="match status" value="1"/>
</dbReference>
<dbReference type="Proteomes" id="UP000261088">
    <property type="component" value="Unassembled WGS sequence"/>
</dbReference>
<sequence length="75" mass="8204">MKLQRLKLTQVNNVELRQEEMKHLIGASACGCGCNGSSTTYTNANANWYAGYSQSGGGNKVCGNWSDNSHWNSNF</sequence>
<dbReference type="AlphaFoldDB" id="A0AB37LYI4"/>
<evidence type="ECO:0000313" key="2">
    <source>
        <dbReference type="Proteomes" id="UP000261088"/>
    </source>
</evidence>
<name>A0AB37LYI4_9BACT</name>
<dbReference type="RefSeq" id="WP_122121405.1">
    <property type="nucleotide sequence ID" value="NZ_JBCHDK010000010.1"/>
</dbReference>
<protein>
    <submittedName>
        <fullName evidence="1">RSAM-modified peptide</fullName>
    </submittedName>
</protein>
<gene>
    <name evidence="1" type="ORF">DXB61_03220</name>
</gene>
<accession>A0AB37LYI4</accession>
<dbReference type="EMBL" id="QSUP01000002">
    <property type="protein sequence ID" value="RGN53891.1"/>
    <property type="molecule type" value="Genomic_DNA"/>
</dbReference>
<evidence type="ECO:0000313" key="1">
    <source>
        <dbReference type="EMBL" id="RGN53891.1"/>
    </source>
</evidence>
<organism evidence="1 2">
    <name type="scientific">Parabacteroides merdae</name>
    <dbReference type="NCBI Taxonomy" id="46503"/>
    <lineage>
        <taxon>Bacteria</taxon>
        <taxon>Pseudomonadati</taxon>
        <taxon>Bacteroidota</taxon>
        <taxon>Bacteroidia</taxon>
        <taxon>Bacteroidales</taxon>
        <taxon>Tannerellaceae</taxon>
        <taxon>Parabacteroides</taxon>
    </lineage>
</organism>
<dbReference type="InterPro" id="IPR026408">
    <property type="entry name" value="GG_sam_targ_CFB"/>
</dbReference>
<comment type="caution">
    <text evidence="1">The sequence shown here is derived from an EMBL/GenBank/DDBJ whole genome shotgun (WGS) entry which is preliminary data.</text>
</comment>